<organism evidence="3 4">
    <name type="scientific">Paenibacillus azoreducens</name>
    <dbReference type="NCBI Taxonomy" id="116718"/>
    <lineage>
        <taxon>Bacteria</taxon>
        <taxon>Bacillati</taxon>
        <taxon>Bacillota</taxon>
        <taxon>Bacilli</taxon>
        <taxon>Bacillales</taxon>
        <taxon>Paenibacillaceae</taxon>
        <taxon>Paenibacillus</taxon>
    </lineage>
</organism>
<sequence>MPPLDLTLCMIVKNEEEHLAKCLDSVRDLVSEIIIGDTGSTDQTMDIALAYGARVIPLKWNDDFAEARNKTLDQATRSWILVLDADEAADMWDADVVSKLLVSDERIAGYFVPLISFYGDFNEEDYFTDAVCRLFRNHPQIRFKGAIHENAADSVLELTRRPIPYAPLQIKHYGYLQSEIERKNKHRRNLELIESSLNKDPFNPQLRYALGTEFYQESKFNESLRHLMAVIEQNPASGYMSDVFLKAAFALNVTGQCELSEYVTDMGLASHPGFTDLLEFKGLLKAQKKDFEQAHEWMMKAAEQGKADPRYSSSSGCGTYRTHWLSGRICEKMLQTGRAAVHYMHALYLNPDYHPAWADALHLSLLEQNSGHFKEWIHTLQKPVSKKQQNLLVSAALNAGREDWLDVIAEMPDLGKTRQVWIEMMRQYAPQPGNSLYSELLKASARWPDDAIWISYLWVSAWKAGDREAADRAAEQLKTIHSPLVPVHAFLSGQGNISLPEPVALTALQLFLQCRAYAQIHQLLKELYKQTSSAHPLPSSVIAGLLSAPAYVLTKWCLDWLPASPPPQRSPSLEEILLYTSFALRCSSSSCLDDALRLLVDYADNPYALAASAVCLTEKAKHRHSMSVMSGIQLPKLLRAATLRI</sequence>
<feature type="repeat" description="TPR" evidence="1">
    <location>
        <begin position="204"/>
        <end position="237"/>
    </location>
</feature>
<feature type="domain" description="Glycosyltransferase 2-like" evidence="2">
    <location>
        <begin position="8"/>
        <end position="99"/>
    </location>
</feature>
<dbReference type="PANTHER" id="PTHR43630">
    <property type="entry name" value="POLY-BETA-1,6-N-ACETYL-D-GLUCOSAMINE SYNTHASE"/>
    <property type="match status" value="1"/>
</dbReference>
<protein>
    <recommendedName>
        <fullName evidence="2">Glycosyltransferase 2-like domain-containing protein</fullName>
    </recommendedName>
</protein>
<dbReference type="Gene3D" id="3.90.550.10">
    <property type="entry name" value="Spore Coat Polysaccharide Biosynthesis Protein SpsA, Chain A"/>
    <property type="match status" value="1"/>
</dbReference>
<dbReference type="PANTHER" id="PTHR43630:SF2">
    <property type="entry name" value="GLYCOSYLTRANSFERASE"/>
    <property type="match status" value="1"/>
</dbReference>
<dbReference type="Gene3D" id="1.25.40.10">
    <property type="entry name" value="Tetratricopeptide repeat domain"/>
    <property type="match status" value="1"/>
</dbReference>
<evidence type="ECO:0000313" key="4">
    <source>
        <dbReference type="Proteomes" id="UP000682811"/>
    </source>
</evidence>
<dbReference type="Pfam" id="PF00535">
    <property type="entry name" value="Glycos_transf_2"/>
    <property type="match status" value="1"/>
</dbReference>
<dbReference type="InterPro" id="IPR029044">
    <property type="entry name" value="Nucleotide-diphossugar_trans"/>
</dbReference>
<evidence type="ECO:0000259" key="2">
    <source>
        <dbReference type="Pfam" id="PF00535"/>
    </source>
</evidence>
<gene>
    <name evidence="3" type="ORF">J34TS1_11470</name>
</gene>
<dbReference type="RefSeq" id="WP_212977412.1">
    <property type="nucleotide sequence ID" value="NZ_AP025343.1"/>
</dbReference>
<name>A0A919Y846_9BACL</name>
<dbReference type="SUPFAM" id="SSF48452">
    <property type="entry name" value="TPR-like"/>
    <property type="match status" value="1"/>
</dbReference>
<dbReference type="PROSITE" id="PS50005">
    <property type="entry name" value="TPR"/>
    <property type="match status" value="1"/>
</dbReference>
<reference evidence="3 4" key="1">
    <citation type="submission" date="2021-03" db="EMBL/GenBank/DDBJ databases">
        <title>Antimicrobial resistance genes in bacteria isolated from Japanese honey, and their potential for conferring macrolide and lincosamide resistance in the American foulbrood pathogen Paenibacillus larvae.</title>
        <authorList>
            <person name="Okamoto M."/>
            <person name="Kumagai M."/>
            <person name="Kanamori H."/>
            <person name="Takamatsu D."/>
        </authorList>
    </citation>
    <scope>NUCLEOTIDE SEQUENCE [LARGE SCALE GENOMIC DNA]</scope>
    <source>
        <strain evidence="3 4">J34TS1</strain>
    </source>
</reference>
<proteinExistence type="predicted"/>
<dbReference type="InterPro" id="IPR001173">
    <property type="entry name" value="Glyco_trans_2-like"/>
</dbReference>
<keyword evidence="1" id="KW-0802">TPR repeat</keyword>
<dbReference type="InterPro" id="IPR019734">
    <property type="entry name" value="TPR_rpt"/>
</dbReference>
<dbReference type="SUPFAM" id="SSF53448">
    <property type="entry name" value="Nucleotide-diphospho-sugar transferases"/>
    <property type="match status" value="1"/>
</dbReference>
<accession>A0A919Y846</accession>
<keyword evidence="4" id="KW-1185">Reference proteome</keyword>
<dbReference type="AlphaFoldDB" id="A0A919Y846"/>
<dbReference type="InterPro" id="IPR011990">
    <property type="entry name" value="TPR-like_helical_dom_sf"/>
</dbReference>
<dbReference type="CDD" id="cd02511">
    <property type="entry name" value="Beta4Glucosyltransferase"/>
    <property type="match status" value="1"/>
</dbReference>
<dbReference type="EMBL" id="BORT01000003">
    <property type="protein sequence ID" value="GIO46382.1"/>
    <property type="molecule type" value="Genomic_DNA"/>
</dbReference>
<evidence type="ECO:0000256" key="1">
    <source>
        <dbReference type="PROSITE-ProRule" id="PRU00339"/>
    </source>
</evidence>
<comment type="caution">
    <text evidence="3">The sequence shown here is derived from an EMBL/GenBank/DDBJ whole genome shotgun (WGS) entry which is preliminary data.</text>
</comment>
<evidence type="ECO:0000313" key="3">
    <source>
        <dbReference type="EMBL" id="GIO46382.1"/>
    </source>
</evidence>
<dbReference type="Proteomes" id="UP000682811">
    <property type="component" value="Unassembled WGS sequence"/>
</dbReference>